<feature type="compositionally biased region" description="Low complexity" evidence="1">
    <location>
        <begin position="74"/>
        <end position="98"/>
    </location>
</feature>
<feature type="region of interest" description="Disordered" evidence="1">
    <location>
        <begin position="181"/>
        <end position="332"/>
    </location>
</feature>
<dbReference type="Proteomes" id="UP000319663">
    <property type="component" value="Unassembled WGS sequence"/>
</dbReference>
<name>A0A507R0S8_MONPU</name>
<comment type="caution">
    <text evidence="2">The sequence shown here is derived from an EMBL/GenBank/DDBJ whole genome shotgun (WGS) entry which is preliminary data.</text>
</comment>
<evidence type="ECO:0000313" key="3">
    <source>
        <dbReference type="Proteomes" id="UP000319663"/>
    </source>
</evidence>
<feature type="compositionally biased region" description="Low complexity" evidence="1">
    <location>
        <begin position="213"/>
        <end position="224"/>
    </location>
</feature>
<organism evidence="2 3">
    <name type="scientific">Monascus purpureus</name>
    <name type="common">Red mold</name>
    <name type="synonym">Monascus anka</name>
    <dbReference type="NCBI Taxonomy" id="5098"/>
    <lineage>
        <taxon>Eukaryota</taxon>
        <taxon>Fungi</taxon>
        <taxon>Dikarya</taxon>
        <taxon>Ascomycota</taxon>
        <taxon>Pezizomycotina</taxon>
        <taxon>Eurotiomycetes</taxon>
        <taxon>Eurotiomycetidae</taxon>
        <taxon>Eurotiales</taxon>
        <taxon>Aspergillaceae</taxon>
        <taxon>Monascus</taxon>
    </lineage>
</organism>
<feature type="compositionally biased region" description="Polar residues" evidence="1">
    <location>
        <begin position="225"/>
        <end position="262"/>
    </location>
</feature>
<protein>
    <recommendedName>
        <fullName evidence="4">WW domain-containing protein</fullName>
    </recommendedName>
</protein>
<dbReference type="EMBL" id="VIFY01000032">
    <property type="protein sequence ID" value="TQB74374.1"/>
    <property type="molecule type" value="Genomic_DNA"/>
</dbReference>
<reference evidence="2 3" key="1">
    <citation type="submission" date="2019-06" db="EMBL/GenBank/DDBJ databases">
        <title>Wine fermentation using esterase from Monascus purpureus.</title>
        <authorList>
            <person name="Geng C."/>
            <person name="Zhang Y."/>
        </authorList>
    </citation>
    <scope>NUCLEOTIDE SEQUENCE [LARGE SCALE GENOMIC DNA]</scope>
    <source>
        <strain evidence="2">HQ1</strain>
    </source>
</reference>
<keyword evidence="3" id="KW-1185">Reference proteome</keyword>
<sequence>MALNAPADSAGPSSPPPPLPEGWYVVCAPDLRVSNYLPIDLTLRGVNRIAQWEGVSRKWYFVQRTTGKSQWEIPTEPVLTPSTTPTSTGTGPSRAPSSRPDMKFNPRPGEWPVATSADEAYYPGATKGPGLSSFFSSSQGNDPLGGLTQITLGMLGRLGNHNTATGQHGMMAQQTHTQQNPFGYSSAVQSGPYTGAAPEYHPPGQTALGHNVASATSTAMPTSSQPNSGPTQQLGSVSQGGMPSQFVQPVQPLQSHGQFQSAPTPPSGLGAQQPNAAPATTQAAMPQVSSNIYHPSQPQWQVGQPPPPPLSTKPTNNQHGMATPAGSAVQDPLNQSYHSQVPAEGYAQHQQQNLVQRPFGTKPAAQNLSHSANTITQQAHYSPAGQAYPGINAAGNLQPATGVPYSAHFPASQYGIPNGNQGYPMSQPVLQQTVVPSQSVGLHDQSFQNTHGQGSSIQQGTIGASSQYMGFNPAHPNPGPAFAASSHGQTGPMNLPTSVDHYGMSYVPVHEPNQPGLPWGTQIPPEKVVPFSHVPSVAHGPDGHSITPPNGESPHNYPMFQSQPSHSVAQAAVPSPAWTTHSGMMASRSATSDPQFVSGPWAAGIP</sequence>
<evidence type="ECO:0000313" key="2">
    <source>
        <dbReference type="EMBL" id="TQB74374.1"/>
    </source>
</evidence>
<evidence type="ECO:0000256" key="1">
    <source>
        <dbReference type="SAM" id="MobiDB-lite"/>
    </source>
</evidence>
<evidence type="ECO:0008006" key="4">
    <source>
        <dbReference type="Google" id="ProtNLM"/>
    </source>
</evidence>
<feature type="compositionally biased region" description="Polar residues" evidence="1">
    <location>
        <begin position="181"/>
        <end position="192"/>
    </location>
</feature>
<accession>A0A507R0S8</accession>
<proteinExistence type="predicted"/>
<feature type="region of interest" description="Disordered" evidence="1">
    <location>
        <begin position="72"/>
        <end position="107"/>
    </location>
</feature>
<feature type="compositionally biased region" description="Low complexity" evidence="1">
    <location>
        <begin position="271"/>
        <end position="287"/>
    </location>
</feature>
<dbReference type="STRING" id="5098.A0A507R0S8"/>
<dbReference type="AlphaFoldDB" id="A0A507R0S8"/>
<gene>
    <name evidence="2" type="ORF">MPDQ_004867</name>
</gene>
<feature type="region of interest" description="Disordered" evidence="1">
    <location>
        <begin position="466"/>
        <end position="493"/>
    </location>
</feature>